<dbReference type="PANTHER" id="PTHR30258">
    <property type="entry name" value="TYPE II SECRETION SYSTEM PROTEIN GSPE-RELATED"/>
    <property type="match status" value="1"/>
</dbReference>
<accession>A0ABP9NX78</accession>
<comment type="similarity">
    <text evidence="1">Belongs to the GSP E family.</text>
</comment>
<comment type="caution">
    <text evidence="5">The sequence shown here is derived from an EMBL/GenBank/DDBJ whole genome shotgun (WGS) entry which is preliminary data.</text>
</comment>
<dbReference type="PANTHER" id="PTHR30258:SF2">
    <property type="entry name" value="COMG OPERON PROTEIN 1"/>
    <property type="match status" value="1"/>
</dbReference>
<feature type="domain" description="AAA+ ATPase" evidence="4">
    <location>
        <begin position="340"/>
        <end position="443"/>
    </location>
</feature>
<protein>
    <submittedName>
        <fullName evidence="5">ATPase, T2SS/T4P/T4SS family</fullName>
    </submittedName>
</protein>
<dbReference type="InterPro" id="IPR007831">
    <property type="entry name" value="T2SS_GspE_N"/>
</dbReference>
<dbReference type="Gene3D" id="3.30.450.90">
    <property type="match status" value="1"/>
</dbReference>
<sequence length="589" mass="65839">MPFSFLVVVFFRNLDGSRAFKHDSPMALLSLSDVLFQTASQAGCRDQSRLRHALDEATDKRLPLIDAVLDANVVDEESFFSSLATHLNLPYSNEDSAEQEGLHNRFPAKLALRHRIYPSHVSAVEATVLTYNPFDLSARQAVGQELQKRVHWQIASRHRILEALHQGYGVGAENFEELLEGRDGSEQDDDMKQEVNVLDEADEEATVMNFVNQVFREGLKERATDIHVEPLERDLRIRYRVDGKLIEVPVPPNMRMLQNSLISRLKIMAHLDIAERRLPQDGRINLELDGEPIDVRVATIPSVNGESVALRLLTRKKFDMAAIGLDADTEAKFRKLLAAPNGIILITGPTGSGKSTTLYTLLKELNTKDRRIVTIEDPVENKLDGIIQIAVKPEIDLTFAAGLRSILRGDPNVIMVGEMRDQETVEIAIRGALTGHLVFSTLHTNDAVGGISRLLDMGIEPFMVSSSVRAFQAQRLVRTLCPHCKAPAHHEESFLRACGFPLEWKDKLFHPVGCRSCRNTGFTGRLAIMEICLMTEMLSEKINLRATTMELKAQALKDGMIPMRQYGFRKASQGITTLEEVMTVTAASE</sequence>
<keyword evidence="6" id="KW-1185">Reference proteome</keyword>
<dbReference type="EMBL" id="BAABIA010000001">
    <property type="protein sequence ID" value="GAA5134369.1"/>
    <property type="molecule type" value="Genomic_DNA"/>
</dbReference>
<evidence type="ECO:0000256" key="3">
    <source>
        <dbReference type="ARBA" id="ARBA00022840"/>
    </source>
</evidence>
<reference evidence="6" key="1">
    <citation type="journal article" date="2019" name="Int. J. Syst. Evol. Microbiol.">
        <title>The Global Catalogue of Microorganisms (GCM) 10K type strain sequencing project: providing services to taxonomists for standard genome sequencing and annotation.</title>
        <authorList>
            <consortium name="The Broad Institute Genomics Platform"/>
            <consortium name="The Broad Institute Genome Sequencing Center for Infectious Disease"/>
            <person name="Wu L."/>
            <person name="Ma J."/>
        </authorList>
    </citation>
    <scope>NUCLEOTIDE SEQUENCE [LARGE SCALE GENOMIC DNA]</scope>
    <source>
        <strain evidence="6">JCM 18053</strain>
    </source>
</reference>
<evidence type="ECO:0000259" key="4">
    <source>
        <dbReference type="SMART" id="SM00382"/>
    </source>
</evidence>
<evidence type="ECO:0000256" key="1">
    <source>
        <dbReference type="ARBA" id="ARBA00006611"/>
    </source>
</evidence>
<gene>
    <name evidence="5" type="ORF">GCM10023213_05950</name>
</gene>
<keyword evidence="2" id="KW-0547">Nucleotide-binding</keyword>
<dbReference type="Gene3D" id="3.40.50.300">
    <property type="entry name" value="P-loop containing nucleotide triphosphate hydrolases"/>
    <property type="match status" value="1"/>
</dbReference>
<dbReference type="SMART" id="SM00382">
    <property type="entry name" value="AAA"/>
    <property type="match status" value="1"/>
</dbReference>
<dbReference type="InterPro" id="IPR027417">
    <property type="entry name" value="P-loop_NTPase"/>
</dbReference>
<evidence type="ECO:0000313" key="6">
    <source>
        <dbReference type="Proteomes" id="UP001499852"/>
    </source>
</evidence>
<dbReference type="Gene3D" id="3.30.300.160">
    <property type="entry name" value="Type II secretion system, protein E, N-terminal domain"/>
    <property type="match status" value="1"/>
</dbReference>
<organism evidence="5 6">
    <name type="scientific">Prosthecobacter algae</name>
    <dbReference type="NCBI Taxonomy" id="1144682"/>
    <lineage>
        <taxon>Bacteria</taxon>
        <taxon>Pseudomonadati</taxon>
        <taxon>Verrucomicrobiota</taxon>
        <taxon>Verrucomicrobiia</taxon>
        <taxon>Verrucomicrobiales</taxon>
        <taxon>Verrucomicrobiaceae</taxon>
        <taxon>Prosthecobacter</taxon>
    </lineage>
</organism>
<dbReference type="InterPro" id="IPR037257">
    <property type="entry name" value="T2SS_E_N_sf"/>
</dbReference>
<dbReference type="InterPro" id="IPR003593">
    <property type="entry name" value="AAA+_ATPase"/>
</dbReference>
<dbReference type="Pfam" id="PF00437">
    <property type="entry name" value="T2SSE"/>
    <property type="match status" value="1"/>
</dbReference>
<dbReference type="InterPro" id="IPR001482">
    <property type="entry name" value="T2SS/T4SS_dom"/>
</dbReference>
<dbReference type="SUPFAM" id="SSF160246">
    <property type="entry name" value="EspE N-terminal domain-like"/>
    <property type="match status" value="1"/>
</dbReference>
<dbReference type="Pfam" id="PF05157">
    <property type="entry name" value="MshEN"/>
    <property type="match status" value="1"/>
</dbReference>
<evidence type="ECO:0000313" key="5">
    <source>
        <dbReference type="EMBL" id="GAA5134369.1"/>
    </source>
</evidence>
<dbReference type="SUPFAM" id="SSF52540">
    <property type="entry name" value="P-loop containing nucleoside triphosphate hydrolases"/>
    <property type="match status" value="1"/>
</dbReference>
<proteinExistence type="inferred from homology"/>
<dbReference type="CDD" id="cd01129">
    <property type="entry name" value="PulE-GspE-like"/>
    <property type="match status" value="1"/>
</dbReference>
<evidence type="ECO:0000256" key="2">
    <source>
        <dbReference type="ARBA" id="ARBA00022741"/>
    </source>
</evidence>
<dbReference type="Proteomes" id="UP001499852">
    <property type="component" value="Unassembled WGS sequence"/>
</dbReference>
<keyword evidence="3" id="KW-0067">ATP-binding</keyword>
<name>A0ABP9NX78_9BACT</name>